<dbReference type="EMBL" id="BSYO01000032">
    <property type="protein sequence ID" value="GMH27088.1"/>
    <property type="molecule type" value="Genomic_DNA"/>
</dbReference>
<gene>
    <name evidence="2" type="ORF">Nepgr_028931</name>
</gene>
<keyword evidence="1" id="KW-1133">Transmembrane helix</keyword>
<sequence length="87" mass="9639">MQSPFLLHCEEWFMELFSEAVWLLELNGSGTSMALTSMLFVHYLLLVYAVMARCCWRVAVPVVVLGCDQVGAGVPGRLSDSVALLLF</sequence>
<organism evidence="2 3">
    <name type="scientific">Nepenthes gracilis</name>
    <name type="common">Slender pitcher plant</name>
    <dbReference type="NCBI Taxonomy" id="150966"/>
    <lineage>
        <taxon>Eukaryota</taxon>
        <taxon>Viridiplantae</taxon>
        <taxon>Streptophyta</taxon>
        <taxon>Embryophyta</taxon>
        <taxon>Tracheophyta</taxon>
        <taxon>Spermatophyta</taxon>
        <taxon>Magnoliopsida</taxon>
        <taxon>eudicotyledons</taxon>
        <taxon>Gunneridae</taxon>
        <taxon>Pentapetalae</taxon>
        <taxon>Caryophyllales</taxon>
        <taxon>Nepenthaceae</taxon>
        <taxon>Nepenthes</taxon>
    </lineage>
</organism>
<comment type="caution">
    <text evidence="2">The sequence shown here is derived from an EMBL/GenBank/DDBJ whole genome shotgun (WGS) entry which is preliminary data.</text>
</comment>
<accession>A0AAD3Y2U7</accession>
<feature type="transmembrane region" description="Helical" evidence="1">
    <location>
        <begin position="32"/>
        <end position="51"/>
    </location>
</feature>
<proteinExistence type="predicted"/>
<keyword evidence="1" id="KW-0812">Transmembrane</keyword>
<keyword evidence="3" id="KW-1185">Reference proteome</keyword>
<dbReference type="Proteomes" id="UP001279734">
    <property type="component" value="Unassembled WGS sequence"/>
</dbReference>
<dbReference type="AlphaFoldDB" id="A0AAD3Y2U7"/>
<evidence type="ECO:0000313" key="3">
    <source>
        <dbReference type="Proteomes" id="UP001279734"/>
    </source>
</evidence>
<reference evidence="2" key="1">
    <citation type="submission" date="2023-05" db="EMBL/GenBank/DDBJ databases">
        <title>Nepenthes gracilis genome sequencing.</title>
        <authorList>
            <person name="Fukushima K."/>
        </authorList>
    </citation>
    <scope>NUCLEOTIDE SEQUENCE</scope>
    <source>
        <strain evidence="2">SING2019-196</strain>
    </source>
</reference>
<name>A0AAD3Y2U7_NEPGR</name>
<evidence type="ECO:0000256" key="1">
    <source>
        <dbReference type="SAM" id="Phobius"/>
    </source>
</evidence>
<keyword evidence="1" id="KW-0472">Membrane</keyword>
<evidence type="ECO:0000313" key="2">
    <source>
        <dbReference type="EMBL" id="GMH27088.1"/>
    </source>
</evidence>
<protein>
    <submittedName>
        <fullName evidence="2">Uncharacterized protein</fullName>
    </submittedName>
</protein>